<dbReference type="AlphaFoldDB" id="A0A8D8ALB4"/>
<name>A0A8D8ALB4_CULPI</name>
<sequence length="117" mass="13630">MFRYLSTCLPSFNDMKRTVHIKKMSKGDKIKLIFMENATQPHLFLFCLFGVFRSFVSIFLCPYFSSFRSNISHSQHSRRFRASKHGIVPKHTLTNLVYKRNSRKNKSNGANHAKSLA</sequence>
<accession>A0A8D8ALB4</accession>
<protein>
    <submittedName>
        <fullName evidence="2">(northern house mosquito) hypothetical protein</fullName>
    </submittedName>
</protein>
<keyword evidence="1" id="KW-1133">Transmembrane helix</keyword>
<organism evidence="2">
    <name type="scientific">Culex pipiens</name>
    <name type="common">House mosquito</name>
    <dbReference type="NCBI Taxonomy" id="7175"/>
    <lineage>
        <taxon>Eukaryota</taxon>
        <taxon>Metazoa</taxon>
        <taxon>Ecdysozoa</taxon>
        <taxon>Arthropoda</taxon>
        <taxon>Hexapoda</taxon>
        <taxon>Insecta</taxon>
        <taxon>Pterygota</taxon>
        <taxon>Neoptera</taxon>
        <taxon>Endopterygota</taxon>
        <taxon>Diptera</taxon>
        <taxon>Nematocera</taxon>
        <taxon>Culicoidea</taxon>
        <taxon>Culicidae</taxon>
        <taxon>Culicinae</taxon>
        <taxon>Culicini</taxon>
        <taxon>Culex</taxon>
        <taxon>Culex</taxon>
    </lineage>
</organism>
<keyword evidence="1" id="KW-0812">Transmembrane</keyword>
<dbReference type="EMBL" id="HBUE01033642">
    <property type="protein sequence ID" value="CAG6457909.1"/>
    <property type="molecule type" value="Transcribed_RNA"/>
</dbReference>
<evidence type="ECO:0000256" key="1">
    <source>
        <dbReference type="SAM" id="Phobius"/>
    </source>
</evidence>
<keyword evidence="1" id="KW-0472">Membrane</keyword>
<evidence type="ECO:0000313" key="2">
    <source>
        <dbReference type="EMBL" id="CAG6457909.1"/>
    </source>
</evidence>
<reference evidence="2" key="1">
    <citation type="submission" date="2021-05" db="EMBL/GenBank/DDBJ databases">
        <authorList>
            <person name="Alioto T."/>
            <person name="Alioto T."/>
            <person name="Gomez Garrido J."/>
        </authorList>
    </citation>
    <scope>NUCLEOTIDE SEQUENCE</scope>
</reference>
<proteinExistence type="predicted"/>
<feature type="transmembrane region" description="Helical" evidence="1">
    <location>
        <begin position="43"/>
        <end position="64"/>
    </location>
</feature>